<dbReference type="EMBL" id="JAWJAV010000002">
    <property type="protein sequence ID" value="MDV2621015.1"/>
    <property type="molecule type" value="Genomic_DNA"/>
</dbReference>
<dbReference type="RefSeq" id="WP_008841989.1">
    <property type="nucleotide sequence ID" value="NZ_CAKMBA010000003.1"/>
</dbReference>
<dbReference type="InterPro" id="IPR011006">
    <property type="entry name" value="CheY-like_superfamily"/>
</dbReference>
<sequence>MNFYLFENDSRHTTTIRDLIEADFNNNLVGIGVSPTQAYDDLLQLRVDIMIISSNDPEVGIQLIKRLEQVQIKPHYIMISSAEDVATKEAAYHAGIDFFLEHPVSPVEFKHVTRLVASYCQQISKLSEIYNITSQVVTPFNRPQSEHRLQMDRVNAILRFLGIASETGNKEILKIIRIMVDQNISFSSIDFQRDLGLDEHEKKIVYQRIRRALRVGITNLAGMCNEYSENEILLEYANALFEYQNVYIEIQKMRHEDVPNGQISLQHFFDGLLQESHGKLSI</sequence>
<dbReference type="PROSITE" id="PS50110">
    <property type="entry name" value="RESPONSE_REGULATORY"/>
    <property type="match status" value="1"/>
</dbReference>
<evidence type="ECO:0000313" key="4">
    <source>
        <dbReference type="Proteomes" id="UP001280897"/>
    </source>
</evidence>
<feature type="domain" description="Response regulatory" evidence="2">
    <location>
        <begin position="2"/>
        <end position="117"/>
    </location>
</feature>
<dbReference type="AlphaFoldDB" id="A0AAN5Y534"/>
<dbReference type="KEGG" id="paci:A4V11_07015"/>
<evidence type="ECO:0000256" key="1">
    <source>
        <dbReference type="PROSITE-ProRule" id="PRU00169"/>
    </source>
</evidence>
<organism evidence="3 4">
    <name type="scientific">Pediococcus acidilactici</name>
    <dbReference type="NCBI Taxonomy" id="1254"/>
    <lineage>
        <taxon>Bacteria</taxon>
        <taxon>Bacillati</taxon>
        <taxon>Bacillota</taxon>
        <taxon>Bacilli</taxon>
        <taxon>Lactobacillales</taxon>
        <taxon>Lactobacillaceae</taxon>
        <taxon>Pediococcus</taxon>
        <taxon>Pediococcus acidilactici group</taxon>
    </lineage>
</organism>
<dbReference type="SUPFAM" id="SSF52172">
    <property type="entry name" value="CheY-like"/>
    <property type="match status" value="1"/>
</dbReference>
<evidence type="ECO:0000313" key="3">
    <source>
        <dbReference type="EMBL" id="MDV2621015.1"/>
    </source>
</evidence>
<dbReference type="Pfam" id="PF08664">
    <property type="entry name" value="YcbB"/>
    <property type="match status" value="1"/>
</dbReference>
<dbReference type="InterPro" id="IPR001789">
    <property type="entry name" value="Sig_transdc_resp-reg_receiver"/>
</dbReference>
<accession>A0AAN5Y534</accession>
<dbReference type="InterPro" id="IPR013972">
    <property type="entry name" value="YcbB"/>
</dbReference>
<keyword evidence="3" id="KW-0238">DNA-binding</keyword>
<dbReference type="Proteomes" id="UP001280897">
    <property type="component" value="Unassembled WGS sequence"/>
</dbReference>
<protein>
    <submittedName>
        <fullName evidence="3">DNA-binding domain-containing protein</fullName>
    </submittedName>
</protein>
<comment type="caution">
    <text evidence="3">The sequence shown here is derived from an EMBL/GenBank/DDBJ whole genome shotgun (WGS) entry which is preliminary data.</text>
</comment>
<dbReference type="Gene3D" id="3.40.50.2300">
    <property type="match status" value="1"/>
</dbReference>
<reference evidence="3" key="2">
    <citation type="submission" date="2023-10" db="EMBL/GenBank/DDBJ databases">
        <authorList>
            <person name="Khurajog B."/>
        </authorList>
    </citation>
    <scope>NUCLEOTIDE SEQUENCE</scope>
    <source>
        <strain evidence="3">BF9</strain>
    </source>
</reference>
<reference evidence="3" key="1">
    <citation type="journal article" date="2023" name="PeerJ">
        <title>Selection and evaluation of lactic acid bacteria from chicken feces in Thailand as potential probiotics.</title>
        <authorList>
            <person name="Khurajog B."/>
            <person name="Disastra Y."/>
            <person name="Lawwyne L.D."/>
            <person name="Sirichokchatchawan W."/>
            <person name="Niyomtham W."/>
            <person name="Yindee J."/>
            <person name="Hampson D.J."/>
            <person name="Prapasarakul N."/>
        </authorList>
    </citation>
    <scope>NUCLEOTIDE SEQUENCE</scope>
    <source>
        <strain evidence="3">BF9</strain>
    </source>
</reference>
<comment type="caution">
    <text evidence="1">Lacks conserved residue(s) required for the propagation of feature annotation.</text>
</comment>
<name>A0AAN5Y534_PEDAC</name>
<gene>
    <name evidence="3" type="ORF">R0G89_04620</name>
</gene>
<dbReference type="GO" id="GO:0003677">
    <property type="term" value="F:DNA binding"/>
    <property type="evidence" value="ECO:0007669"/>
    <property type="project" value="UniProtKB-KW"/>
</dbReference>
<dbReference type="GeneID" id="57364907"/>
<evidence type="ECO:0000259" key="2">
    <source>
        <dbReference type="PROSITE" id="PS50110"/>
    </source>
</evidence>
<dbReference type="GO" id="GO:0000160">
    <property type="term" value="P:phosphorelay signal transduction system"/>
    <property type="evidence" value="ECO:0007669"/>
    <property type="project" value="InterPro"/>
</dbReference>
<proteinExistence type="predicted"/>